<comment type="subcellular location">
    <subcellularLocation>
        <location evidence="2">Cell membrane</location>
        <topology evidence="2">Lipid-anchor</topology>
        <topology evidence="2">GPI-anchor</topology>
    </subcellularLocation>
</comment>
<protein>
    <submittedName>
        <fullName evidence="11">Metacyclic variable antigen variant surface glycoprotein 7</fullName>
    </submittedName>
</protein>
<dbReference type="VEuPathDB" id="TriTrypDB:Tb927.11.18430"/>
<dbReference type="VEuPathDB" id="TriTrypDB:Tb427_000373000"/>
<evidence type="ECO:0000256" key="7">
    <source>
        <dbReference type="ARBA" id="ARBA00023288"/>
    </source>
</evidence>
<keyword evidence="6" id="KW-0325">Glycoprotein</keyword>
<dbReference type="Pfam" id="PF10659">
    <property type="entry name" value="Trypan_glycop_C"/>
    <property type="match status" value="1"/>
</dbReference>
<evidence type="ECO:0000256" key="4">
    <source>
        <dbReference type="ARBA" id="ARBA00022622"/>
    </source>
</evidence>
<keyword evidence="7" id="KW-0449">Lipoprotein</keyword>
<feature type="region of interest" description="Disordered" evidence="8">
    <location>
        <begin position="385"/>
        <end position="412"/>
    </location>
</feature>
<feature type="signal peptide" evidence="9">
    <location>
        <begin position="1"/>
        <end position="24"/>
    </location>
</feature>
<evidence type="ECO:0000256" key="5">
    <source>
        <dbReference type="ARBA" id="ARBA00023136"/>
    </source>
</evidence>
<dbReference type="SUPFAM" id="SSF58087">
    <property type="entry name" value="Variant surface glycoprotein (N-terminal domain)"/>
    <property type="match status" value="1"/>
</dbReference>
<dbReference type="AlphaFoldDB" id="P90594"/>
<keyword evidence="5" id="KW-0472">Membrane</keyword>
<dbReference type="EMBL" id="U83435">
    <property type="protein sequence ID" value="AAC47742.1"/>
    <property type="molecule type" value="Genomic_DNA"/>
</dbReference>
<reference evidence="11" key="1">
    <citation type="journal article" date="1997" name="J. Biol. Chem.">
        <title>Co-duplication of a variant surface glycoprotein gene and its promoter to an expression site in African trypanosomes.</title>
        <authorList>
            <person name="Kim K.S."/>
            <person name="Donelson J.E."/>
        </authorList>
    </citation>
    <scope>NUCLEOTIDE SEQUENCE</scope>
    <source>
        <strain evidence="11">rhodesiense</strain>
    </source>
</reference>
<dbReference type="GO" id="GO:0005886">
    <property type="term" value="C:plasma membrane"/>
    <property type="evidence" value="ECO:0007669"/>
    <property type="project" value="UniProtKB-SubCell"/>
</dbReference>
<evidence type="ECO:0000256" key="6">
    <source>
        <dbReference type="ARBA" id="ARBA00023180"/>
    </source>
</evidence>
<evidence type="ECO:0000256" key="8">
    <source>
        <dbReference type="SAM" id="MobiDB-lite"/>
    </source>
</evidence>
<keyword evidence="4" id="KW-0336">GPI-anchor</keyword>
<evidence type="ECO:0000256" key="2">
    <source>
        <dbReference type="ARBA" id="ARBA00004609"/>
    </source>
</evidence>
<evidence type="ECO:0000259" key="10">
    <source>
        <dbReference type="Pfam" id="PF10659"/>
    </source>
</evidence>
<evidence type="ECO:0000256" key="1">
    <source>
        <dbReference type="ARBA" id="ARBA00002523"/>
    </source>
</evidence>
<evidence type="ECO:0000256" key="3">
    <source>
        <dbReference type="ARBA" id="ARBA00022475"/>
    </source>
</evidence>
<keyword evidence="9" id="KW-0732">Signal</keyword>
<organism evidence="11">
    <name type="scientific">Trypanosoma brucei</name>
    <dbReference type="NCBI Taxonomy" id="5691"/>
    <lineage>
        <taxon>Eukaryota</taxon>
        <taxon>Discoba</taxon>
        <taxon>Euglenozoa</taxon>
        <taxon>Kinetoplastea</taxon>
        <taxon>Metakinetoplastina</taxon>
        <taxon>Trypanosomatida</taxon>
        <taxon>Trypanosomatidae</taxon>
        <taxon>Trypanosoma</taxon>
    </lineage>
</organism>
<dbReference type="PROSITE" id="PS51257">
    <property type="entry name" value="PROKAR_LIPOPROTEIN"/>
    <property type="match status" value="1"/>
</dbReference>
<proteinExistence type="predicted"/>
<dbReference type="InterPro" id="IPR019609">
    <property type="entry name" value="Variant_surf_glycoprt_trypan_C"/>
</dbReference>
<keyword evidence="3" id="KW-1003">Cell membrane</keyword>
<sequence length="470" mass="50092">MSTRVQQATSCVLLIIGCTNYAASKQQTENNAVCDTPCKCLGRLAVQKAYLEGALEHARQSIKAFASSSRQHTIAAGATNTKLAALAAPLAAITLTKAAEAADALAQHAPTIAKEIAHLNELAVLYEAKHRLAGELKAAKLLKSSNYETATFTPTEMTIQNRRACEQVDESKEYRYDELNFDKEQGIPTPALTLEISMGCQKNPGDTGGACDGTNADDGVVTKLTFTTAAPVAETSPLVAGAYKKTSKASLSISNRTEEGRVANSKAAHEAAKRLMAIKQPSDLSTYTDDSSFALLVGQLAMKPPLGAELTPALRDQVNKFITDNYGANEGDFRSKFLPKAEQAAVFYLDGKSKKTKKISELESKSELVTASGYAFFKGIHTETAEKVENPRSQGNPETAENKKEGGNTAKPVCSTIQNQTECEGVKGTPPTGKAKVCGWIEGKCQDSSFVLSKQFALSVVSAAFAALLF</sequence>
<dbReference type="GO" id="GO:0098552">
    <property type="term" value="C:side of membrane"/>
    <property type="evidence" value="ECO:0007669"/>
    <property type="project" value="UniProtKB-KW"/>
</dbReference>
<feature type="chain" id="PRO_5004161405" evidence="9">
    <location>
        <begin position="25"/>
        <end position="470"/>
    </location>
</feature>
<dbReference type="VEuPathDB" id="TriTrypDB:Tb927.5.4730"/>
<name>P90594_9TRYP</name>
<accession>P90594</accession>
<evidence type="ECO:0000313" key="11">
    <source>
        <dbReference type="EMBL" id="AAC47742.1"/>
    </source>
</evidence>
<comment type="function">
    <text evidence="1">VSG forms a coat on the surface of the parasite. The trypanosome evades the immune response of the host by expressing a series of antigenically distinct VSGs from an estimated 1000 VSG genes.</text>
</comment>
<dbReference type="VEuPathDB" id="TriTrypDB:Tb1125.5.4730"/>
<evidence type="ECO:0000256" key="9">
    <source>
        <dbReference type="SAM" id="SignalP"/>
    </source>
</evidence>
<feature type="domain" description="Trypanosome variant surface glycoprotein C-terminal" evidence="10">
    <location>
        <begin position="395"/>
        <end position="469"/>
    </location>
</feature>